<keyword evidence="3" id="KW-0597">Phosphoprotein</keyword>
<reference evidence="7" key="1">
    <citation type="journal article" date="2021" name="Front. Microbiol.">
        <title>Comprehensive Comparative Genomics and Phenotyping of Methylobacterium Species.</title>
        <authorList>
            <person name="Alessa O."/>
            <person name="Ogura Y."/>
            <person name="Fujitani Y."/>
            <person name="Takami H."/>
            <person name="Hayashi T."/>
            <person name="Sahin N."/>
            <person name="Tani A."/>
        </authorList>
    </citation>
    <scope>NUCLEOTIDE SEQUENCE</scope>
    <source>
        <strain evidence="7">KCTC 52305</strain>
    </source>
</reference>
<proteinExistence type="predicted"/>
<evidence type="ECO:0000256" key="5">
    <source>
        <dbReference type="ARBA" id="ARBA00022777"/>
    </source>
</evidence>
<dbReference type="InterPro" id="IPR035965">
    <property type="entry name" value="PAS-like_dom_sf"/>
</dbReference>
<evidence type="ECO:0000313" key="8">
    <source>
        <dbReference type="Proteomes" id="UP001055167"/>
    </source>
</evidence>
<accession>A0ABQ4R877</accession>
<name>A0ABQ4R877_9HYPH</name>
<dbReference type="Gene3D" id="2.10.70.100">
    <property type="match status" value="1"/>
</dbReference>
<dbReference type="EMBL" id="BPQH01000042">
    <property type="protein sequence ID" value="GJD53937.1"/>
    <property type="molecule type" value="Genomic_DNA"/>
</dbReference>
<evidence type="ECO:0000256" key="4">
    <source>
        <dbReference type="ARBA" id="ARBA00022679"/>
    </source>
</evidence>
<dbReference type="NCBIfam" id="TIGR00229">
    <property type="entry name" value="sensory_box"/>
    <property type="match status" value="1"/>
</dbReference>
<keyword evidence="4" id="KW-0808">Transferase</keyword>
<dbReference type="EC" id="2.7.13.3" evidence="2"/>
<gene>
    <name evidence="7" type="ORF">OPKNFCMD_6716</name>
</gene>
<dbReference type="Pfam" id="PF08447">
    <property type="entry name" value="PAS_3"/>
    <property type="match status" value="1"/>
</dbReference>
<dbReference type="Gene3D" id="3.30.450.20">
    <property type="entry name" value="PAS domain"/>
    <property type="match status" value="1"/>
</dbReference>
<evidence type="ECO:0000256" key="3">
    <source>
        <dbReference type="ARBA" id="ARBA00022553"/>
    </source>
</evidence>
<dbReference type="InterPro" id="IPR052162">
    <property type="entry name" value="Sensor_kinase/Photoreceptor"/>
</dbReference>
<evidence type="ECO:0000256" key="1">
    <source>
        <dbReference type="ARBA" id="ARBA00000085"/>
    </source>
</evidence>
<dbReference type="Proteomes" id="UP001055167">
    <property type="component" value="Unassembled WGS sequence"/>
</dbReference>
<dbReference type="PANTHER" id="PTHR43304:SF1">
    <property type="entry name" value="PAC DOMAIN-CONTAINING PROTEIN"/>
    <property type="match status" value="1"/>
</dbReference>
<evidence type="ECO:0000259" key="6">
    <source>
        <dbReference type="PROSITE" id="PS50113"/>
    </source>
</evidence>
<keyword evidence="8" id="KW-1185">Reference proteome</keyword>
<dbReference type="CDD" id="cd00130">
    <property type="entry name" value="PAS"/>
    <property type="match status" value="1"/>
</dbReference>
<comment type="caution">
    <text evidence="7">The sequence shown here is derived from an EMBL/GenBank/DDBJ whole genome shotgun (WGS) entry which is preliminary data.</text>
</comment>
<keyword evidence="5" id="KW-0418">Kinase</keyword>
<evidence type="ECO:0000313" key="7">
    <source>
        <dbReference type="EMBL" id="GJD53937.1"/>
    </source>
</evidence>
<dbReference type="InterPro" id="IPR000700">
    <property type="entry name" value="PAS-assoc_C"/>
</dbReference>
<comment type="catalytic activity">
    <reaction evidence="1">
        <text>ATP + protein L-histidine = ADP + protein N-phospho-L-histidine.</text>
        <dbReference type="EC" id="2.7.13.3"/>
    </reaction>
</comment>
<organism evidence="7 8">
    <name type="scientific">Methylobacterium crusticola</name>
    <dbReference type="NCBI Taxonomy" id="1697972"/>
    <lineage>
        <taxon>Bacteria</taxon>
        <taxon>Pseudomonadati</taxon>
        <taxon>Pseudomonadota</taxon>
        <taxon>Alphaproteobacteria</taxon>
        <taxon>Hyphomicrobiales</taxon>
        <taxon>Methylobacteriaceae</taxon>
        <taxon>Methylobacterium</taxon>
    </lineage>
</organism>
<dbReference type="SMART" id="SM00086">
    <property type="entry name" value="PAC"/>
    <property type="match status" value="1"/>
</dbReference>
<dbReference type="SUPFAM" id="SSF55785">
    <property type="entry name" value="PYP-like sensor domain (PAS domain)"/>
    <property type="match status" value="1"/>
</dbReference>
<dbReference type="PANTHER" id="PTHR43304">
    <property type="entry name" value="PHYTOCHROME-LIKE PROTEIN CPH1"/>
    <property type="match status" value="1"/>
</dbReference>
<feature type="domain" description="PAC" evidence="6">
    <location>
        <begin position="87"/>
        <end position="139"/>
    </location>
</feature>
<sequence>MNLMGLLSHAEQAIGASVIPDVIGSWDWDIPANRIYTDDVVARLFGVDPDHASTGLPIERYESGIHPEDQGWVGPYIRRTVASSGVFVAEYRTCMHDGAVRWVLARGRFYHDGEGRPLRSHGIVVDITDRKIDGSSYVAEPLAREDHTLERVADHCIAAREAFAEMGEPFLLKLADMLLLEVGRMLARQAKAERIRRMC</sequence>
<protein>
    <recommendedName>
        <fullName evidence="2">histidine kinase</fullName>
        <ecNumber evidence="2">2.7.13.3</ecNumber>
    </recommendedName>
</protein>
<reference evidence="7" key="2">
    <citation type="submission" date="2021-08" db="EMBL/GenBank/DDBJ databases">
        <authorList>
            <person name="Tani A."/>
            <person name="Ola A."/>
            <person name="Ogura Y."/>
            <person name="Katsura K."/>
            <person name="Hayashi T."/>
        </authorList>
    </citation>
    <scope>NUCLEOTIDE SEQUENCE</scope>
    <source>
        <strain evidence="7">KCTC 52305</strain>
    </source>
</reference>
<dbReference type="InterPro" id="IPR000014">
    <property type="entry name" value="PAS"/>
</dbReference>
<dbReference type="PROSITE" id="PS50113">
    <property type="entry name" value="PAC"/>
    <property type="match status" value="1"/>
</dbReference>
<dbReference type="InterPro" id="IPR001610">
    <property type="entry name" value="PAC"/>
</dbReference>
<evidence type="ECO:0000256" key="2">
    <source>
        <dbReference type="ARBA" id="ARBA00012438"/>
    </source>
</evidence>
<dbReference type="InterPro" id="IPR013655">
    <property type="entry name" value="PAS_fold_3"/>
</dbReference>